<accession>A0A4R6WEH3</accession>
<name>A0A4R6WEH3_9SPHI</name>
<comment type="caution">
    <text evidence="1">The sequence shown here is derived from an EMBL/GenBank/DDBJ whole genome shotgun (WGS) entry which is preliminary data.</text>
</comment>
<dbReference type="EMBL" id="SNYV01000015">
    <property type="protein sequence ID" value="TDQ76387.1"/>
    <property type="molecule type" value="Genomic_DNA"/>
</dbReference>
<gene>
    <name evidence="1" type="ORF">CLV99_2974</name>
</gene>
<proteinExistence type="predicted"/>
<protein>
    <submittedName>
        <fullName evidence="1">Uncharacterized protein</fullName>
    </submittedName>
</protein>
<sequence length="41" mass="4766">MYLNDRNRGGGHQVLFSLFSEVYIDGYKSEIIAKKTNIIKF</sequence>
<evidence type="ECO:0000313" key="1">
    <source>
        <dbReference type="EMBL" id="TDQ76387.1"/>
    </source>
</evidence>
<dbReference type="Proteomes" id="UP000295292">
    <property type="component" value="Unassembled WGS sequence"/>
</dbReference>
<dbReference type="AlphaFoldDB" id="A0A4R6WEH3"/>
<reference evidence="1 2" key="1">
    <citation type="submission" date="2019-03" db="EMBL/GenBank/DDBJ databases">
        <title>Genomic Encyclopedia of Archaeal and Bacterial Type Strains, Phase II (KMG-II): from individual species to whole genera.</title>
        <authorList>
            <person name="Goeker M."/>
        </authorList>
    </citation>
    <scope>NUCLEOTIDE SEQUENCE [LARGE SCALE GENOMIC DNA]</scope>
    <source>
        <strain evidence="1 2">DSM 28353</strain>
    </source>
</reference>
<evidence type="ECO:0000313" key="2">
    <source>
        <dbReference type="Proteomes" id="UP000295292"/>
    </source>
</evidence>
<keyword evidence="2" id="KW-1185">Reference proteome</keyword>
<organism evidence="1 2">
    <name type="scientific">Sphingobacterium yanglingense</name>
    <dbReference type="NCBI Taxonomy" id="1437280"/>
    <lineage>
        <taxon>Bacteria</taxon>
        <taxon>Pseudomonadati</taxon>
        <taxon>Bacteroidota</taxon>
        <taxon>Sphingobacteriia</taxon>
        <taxon>Sphingobacteriales</taxon>
        <taxon>Sphingobacteriaceae</taxon>
        <taxon>Sphingobacterium</taxon>
    </lineage>
</organism>